<dbReference type="SUPFAM" id="SSF88946">
    <property type="entry name" value="Sigma2 domain of RNA polymerase sigma factors"/>
    <property type="match status" value="1"/>
</dbReference>
<dbReference type="EMBL" id="BAAAQX010000063">
    <property type="protein sequence ID" value="GAA2216224.1"/>
    <property type="molecule type" value="Genomic_DNA"/>
</dbReference>
<dbReference type="RefSeq" id="WP_344495632.1">
    <property type="nucleotide sequence ID" value="NZ_BAAAQX010000063.1"/>
</dbReference>
<reference evidence="2 3" key="1">
    <citation type="journal article" date="2019" name="Int. J. Syst. Evol. Microbiol.">
        <title>The Global Catalogue of Microorganisms (GCM) 10K type strain sequencing project: providing services to taxonomists for standard genome sequencing and annotation.</title>
        <authorList>
            <consortium name="The Broad Institute Genomics Platform"/>
            <consortium name="The Broad Institute Genome Sequencing Center for Infectious Disease"/>
            <person name="Wu L."/>
            <person name="Ma J."/>
        </authorList>
    </citation>
    <scope>NUCLEOTIDE SEQUENCE [LARGE SCALE GENOMIC DNA]</scope>
    <source>
        <strain evidence="2 3">JCM 16114</strain>
    </source>
</reference>
<protein>
    <recommendedName>
        <fullName evidence="1">RNA polymerase sigma-70 region 1.2 domain-containing protein</fullName>
    </recommendedName>
</protein>
<evidence type="ECO:0000259" key="1">
    <source>
        <dbReference type="Pfam" id="PF00140"/>
    </source>
</evidence>
<comment type="caution">
    <text evidence="2">The sequence shown here is derived from an EMBL/GenBank/DDBJ whole genome shotgun (WGS) entry which is preliminary data.</text>
</comment>
<dbReference type="InterPro" id="IPR013325">
    <property type="entry name" value="RNA_pol_sigma_r2"/>
</dbReference>
<feature type="domain" description="RNA polymerase sigma-70 region 1.2" evidence="1">
    <location>
        <begin position="6"/>
        <end position="32"/>
    </location>
</feature>
<keyword evidence="3" id="KW-1185">Reference proteome</keyword>
<evidence type="ECO:0000313" key="2">
    <source>
        <dbReference type="EMBL" id="GAA2216224.1"/>
    </source>
</evidence>
<proteinExistence type="predicted"/>
<dbReference type="Proteomes" id="UP001499843">
    <property type="component" value="Unassembled WGS sequence"/>
</dbReference>
<accession>A0ABN3D312</accession>
<evidence type="ECO:0000313" key="3">
    <source>
        <dbReference type="Proteomes" id="UP001499843"/>
    </source>
</evidence>
<dbReference type="Gene3D" id="1.20.120.1810">
    <property type="match status" value="1"/>
</dbReference>
<name>A0ABN3D312_9ACTN</name>
<dbReference type="InterPro" id="IPR009042">
    <property type="entry name" value="RNA_pol_sigma70_r1_2"/>
</dbReference>
<dbReference type="Pfam" id="PF00140">
    <property type="entry name" value="Sigma70_r1_2"/>
    <property type="match status" value="1"/>
</dbReference>
<organism evidence="2 3">
    <name type="scientific">Nonomuraea monospora</name>
    <dbReference type="NCBI Taxonomy" id="568818"/>
    <lineage>
        <taxon>Bacteria</taxon>
        <taxon>Bacillati</taxon>
        <taxon>Actinomycetota</taxon>
        <taxon>Actinomycetes</taxon>
        <taxon>Streptosporangiales</taxon>
        <taxon>Streptosporangiaceae</taxon>
        <taxon>Nonomuraea</taxon>
    </lineage>
</organism>
<sequence>MICPDDYLTRIGATPLLTAEEEIALAKRTEAGARAARLIQHGATEPGLQAAVADGR</sequence>
<gene>
    <name evidence="2" type="ORF">GCM10009850_116930</name>
</gene>